<dbReference type="Proteomes" id="UP000009168">
    <property type="component" value="Unassembled WGS sequence"/>
</dbReference>
<organism evidence="2 3">
    <name type="scientific">Tetrahymena thermophila (strain SB210)</name>
    <dbReference type="NCBI Taxonomy" id="312017"/>
    <lineage>
        <taxon>Eukaryota</taxon>
        <taxon>Sar</taxon>
        <taxon>Alveolata</taxon>
        <taxon>Ciliophora</taxon>
        <taxon>Intramacronucleata</taxon>
        <taxon>Oligohymenophorea</taxon>
        <taxon>Hymenostomatida</taxon>
        <taxon>Tetrahymenina</taxon>
        <taxon>Tetrahymenidae</taxon>
        <taxon>Tetrahymena</taxon>
    </lineage>
</organism>
<evidence type="ECO:0000313" key="2">
    <source>
        <dbReference type="EMBL" id="EWS73418.1"/>
    </source>
</evidence>
<keyword evidence="1" id="KW-1133">Transmembrane helix</keyword>
<evidence type="ECO:0000313" key="3">
    <source>
        <dbReference type="Proteomes" id="UP000009168"/>
    </source>
</evidence>
<dbReference type="KEGG" id="tet:TTHERM_000666221"/>
<protein>
    <submittedName>
        <fullName evidence="2">Transmembrane protein, putative</fullName>
    </submittedName>
</protein>
<dbReference type="RefSeq" id="XP_012654034.1">
    <property type="nucleotide sequence ID" value="XM_012798580.1"/>
</dbReference>
<reference evidence="2" key="1">
    <citation type="submission" date="2008-09" db="EMBL/GenBank/DDBJ databases">
        <authorList>
            <person name="Eisen J.A."/>
            <person name="Wu M."/>
            <person name="Wu D."/>
            <person name="Nierman W.C."/>
            <person name="Orias E."/>
            <person name="Delcher A.L."/>
            <person name="Salzberg S.L."/>
        </authorList>
    </citation>
    <scope>NUCLEOTIDE SEQUENCE</scope>
    <source>
        <strain evidence="2">SB210</strain>
    </source>
</reference>
<dbReference type="GeneID" id="24440100"/>
<keyword evidence="3" id="KW-1185">Reference proteome</keyword>
<sequence>MMLLKQYFTQTNKHNYFIRFTNVVWEMYFVMYFFMCLIFMGSLTKFRKLITSFFWRKYYHVHYQFQLLQLQMPLNKEFILQLLKYPSEYKIYLSNLVYCFHASQCQIQYHNIIFFTISNLQRIEIKKMCLICFLNLLYQVSMLVIHKQQRKSF</sequence>
<evidence type="ECO:0000256" key="1">
    <source>
        <dbReference type="SAM" id="Phobius"/>
    </source>
</evidence>
<keyword evidence="1 2" id="KW-0812">Transmembrane</keyword>
<gene>
    <name evidence="2" type="ORF">TTHERM_000666221</name>
</gene>
<reference evidence="2" key="2">
    <citation type="submission" date="2014-02" db="EMBL/GenBank/DDBJ databases">
        <title>Annotation update of Tetrahymena thermophila SB210.</title>
        <authorList>
            <person name="Bidwell S."/>
            <person name="Michalis H.M."/>
            <person name="Zafar N."/>
            <person name="Joardar V."/>
            <person name="Miao W."/>
            <person name="Russ C."/>
            <person name="Eisen J."/>
            <person name="Wu M."/>
            <person name="Wu D."/>
            <person name="Nierman W."/>
            <person name="Orias E."/>
            <person name="Delcher A."/>
            <person name="Salzberg S."/>
            <person name="Coyne R."/>
        </authorList>
    </citation>
    <scope>NUCLEOTIDE SEQUENCE</scope>
    <source>
        <strain evidence="2">SB210</strain>
    </source>
</reference>
<proteinExistence type="predicted"/>
<feature type="transmembrane region" description="Helical" evidence="1">
    <location>
        <begin position="27"/>
        <end position="46"/>
    </location>
</feature>
<dbReference type="EMBL" id="GG662636">
    <property type="protein sequence ID" value="EWS73418.1"/>
    <property type="molecule type" value="Genomic_DNA"/>
</dbReference>
<keyword evidence="1" id="KW-0472">Membrane</keyword>
<name>W7XAI7_TETTS</name>
<dbReference type="InParanoid" id="W7XAI7"/>
<accession>W7XAI7</accession>
<dbReference type="AlphaFoldDB" id="W7XAI7"/>